<dbReference type="AlphaFoldDB" id="A0A1M7ZGV5"/>
<keyword evidence="2" id="KW-1185">Reference proteome</keyword>
<gene>
    <name evidence="1" type="ORF">SAMN02745172_01577</name>
</gene>
<name>A0A1M7ZGV5_9HYPH</name>
<organism evidence="1 2">
    <name type="scientific">Pseudoxanthobacter soli DSM 19599</name>
    <dbReference type="NCBI Taxonomy" id="1123029"/>
    <lineage>
        <taxon>Bacteria</taxon>
        <taxon>Pseudomonadati</taxon>
        <taxon>Pseudomonadota</taxon>
        <taxon>Alphaproteobacteria</taxon>
        <taxon>Hyphomicrobiales</taxon>
        <taxon>Segnochrobactraceae</taxon>
        <taxon>Pseudoxanthobacter</taxon>
    </lineage>
</organism>
<dbReference type="EMBL" id="FRXO01000003">
    <property type="protein sequence ID" value="SHO64107.1"/>
    <property type="molecule type" value="Genomic_DNA"/>
</dbReference>
<dbReference type="Proteomes" id="UP000186406">
    <property type="component" value="Unassembled WGS sequence"/>
</dbReference>
<proteinExistence type="predicted"/>
<accession>A0A1M7ZGV5</accession>
<evidence type="ECO:0000313" key="1">
    <source>
        <dbReference type="EMBL" id="SHO64107.1"/>
    </source>
</evidence>
<evidence type="ECO:0000313" key="2">
    <source>
        <dbReference type="Proteomes" id="UP000186406"/>
    </source>
</evidence>
<reference evidence="1 2" key="1">
    <citation type="submission" date="2016-12" db="EMBL/GenBank/DDBJ databases">
        <authorList>
            <person name="Song W.-J."/>
            <person name="Kurnit D.M."/>
        </authorList>
    </citation>
    <scope>NUCLEOTIDE SEQUENCE [LARGE SCALE GENOMIC DNA]</scope>
    <source>
        <strain evidence="1 2">DSM 19599</strain>
    </source>
</reference>
<sequence>MQAENLDDQFAYGSASLATRRRLIVVITTQPLNYAFCNAELIKLRLHLQYQRFQLGNAGAYPYRIRWSGHGYHS</sequence>
<protein>
    <submittedName>
        <fullName evidence="1">Uncharacterized protein</fullName>
    </submittedName>
</protein>